<dbReference type="InterPro" id="IPR002347">
    <property type="entry name" value="SDR_fam"/>
</dbReference>
<dbReference type="Gene3D" id="3.40.50.720">
    <property type="entry name" value="NAD(P)-binding Rossmann-like Domain"/>
    <property type="match status" value="1"/>
</dbReference>
<dbReference type="Pfam" id="PF00106">
    <property type="entry name" value="adh_short"/>
    <property type="match status" value="1"/>
</dbReference>
<dbReference type="EMBL" id="JAUSVO010000001">
    <property type="protein sequence ID" value="MDQ0436619.1"/>
    <property type="molecule type" value="Genomic_DNA"/>
</dbReference>
<dbReference type="Proteomes" id="UP001241603">
    <property type="component" value="Unassembled WGS sequence"/>
</dbReference>
<evidence type="ECO:0000313" key="1">
    <source>
        <dbReference type="EMBL" id="MDQ0436619.1"/>
    </source>
</evidence>
<dbReference type="InterPro" id="IPR036291">
    <property type="entry name" value="NAD(P)-bd_dom_sf"/>
</dbReference>
<organism evidence="1 2">
    <name type="scientific">Kaistia dalseonensis</name>
    <dbReference type="NCBI Taxonomy" id="410840"/>
    <lineage>
        <taxon>Bacteria</taxon>
        <taxon>Pseudomonadati</taxon>
        <taxon>Pseudomonadota</taxon>
        <taxon>Alphaproteobacteria</taxon>
        <taxon>Hyphomicrobiales</taxon>
        <taxon>Kaistiaceae</taxon>
        <taxon>Kaistia</taxon>
    </lineage>
</organism>
<evidence type="ECO:0000313" key="2">
    <source>
        <dbReference type="Proteomes" id="UP001241603"/>
    </source>
</evidence>
<dbReference type="PRINTS" id="PR00081">
    <property type="entry name" value="GDHRDH"/>
</dbReference>
<gene>
    <name evidence="1" type="ORF">QO014_000989</name>
</gene>
<reference evidence="1 2" key="1">
    <citation type="submission" date="2023-07" db="EMBL/GenBank/DDBJ databases">
        <title>Genomic Encyclopedia of Type Strains, Phase IV (KMG-IV): sequencing the most valuable type-strain genomes for metagenomic binning, comparative biology and taxonomic classification.</title>
        <authorList>
            <person name="Goeker M."/>
        </authorList>
    </citation>
    <scope>NUCLEOTIDE SEQUENCE [LARGE SCALE GENOMIC DNA]</scope>
    <source>
        <strain evidence="1 2">B6-8</strain>
    </source>
</reference>
<dbReference type="PANTHER" id="PTHR45458">
    <property type="entry name" value="SHORT-CHAIN DEHYDROGENASE/REDUCTASE SDR"/>
    <property type="match status" value="1"/>
</dbReference>
<proteinExistence type="predicted"/>
<sequence>MSTILIAGASRGIGREFVRQLLARGWRVLATARDRAACTALAELGAEPFILDITDDGSIAALAEKLAGVPLDAVLANAGISGDQAMPMEAVTWAEMHGVMDTNTLGAVLLVAALKPNLLSGERRLALGMSSLMSSISSNNWGTQYCYRASKTALNAMWRSLADEWCGDGITCALLRPGFVKTDMTSHSDRGLDVDVSVAGMVGVIEQLGIADTGRCIGYDGKDVPW</sequence>
<dbReference type="RefSeq" id="WP_266347513.1">
    <property type="nucleotide sequence ID" value="NZ_JAPKNG010000001.1"/>
</dbReference>
<dbReference type="SUPFAM" id="SSF51735">
    <property type="entry name" value="NAD(P)-binding Rossmann-fold domains"/>
    <property type="match status" value="1"/>
</dbReference>
<keyword evidence="2" id="KW-1185">Reference proteome</keyword>
<accession>A0ABU0H527</accession>
<name>A0ABU0H527_9HYPH</name>
<dbReference type="InterPro" id="IPR052184">
    <property type="entry name" value="SDR_enzymes"/>
</dbReference>
<comment type="caution">
    <text evidence="1">The sequence shown here is derived from an EMBL/GenBank/DDBJ whole genome shotgun (WGS) entry which is preliminary data.</text>
</comment>
<protein>
    <submittedName>
        <fullName evidence="1">NAD(P)-dependent dehydrogenase (Short-subunit alcohol dehydrogenase family)</fullName>
    </submittedName>
</protein>
<dbReference type="PANTHER" id="PTHR45458:SF1">
    <property type="entry name" value="SHORT CHAIN DEHYDROGENASE"/>
    <property type="match status" value="1"/>
</dbReference>